<sequence length="254" mass="28453">MPTRLRRRLISAILLAACACLQAPLLAADVAPVRVRINPAPSAELKYLVKARQSGITLEGEATVRWSAGDGRYAVESDSRAQLLGKILEVRSEGGIDEFGLAPAEFNEKRFRKEATVTTFDRTAKVIRFGASSEQYPIRGGEQDRSSVVWQLIGIARATPDRFKPGSEWQAFVAGARDAEPWTFRVIDQPVIDSAMGKLKTVHIVREPPPDSRSQRLDIWLAPSQEWYPVKLRFSEVSDEYVEQTLQHVNRKQP</sequence>
<keyword evidence="1" id="KW-0732">Signal</keyword>
<name>A0A239CHU8_9BURK</name>
<keyword evidence="3" id="KW-1185">Reference proteome</keyword>
<dbReference type="Pfam" id="PF11306">
    <property type="entry name" value="DUF3108"/>
    <property type="match status" value="1"/>
</dbReference>
<gene>
    <name evidence="2" type="ORF">SAMN06265795_101450</name>
</gene>
<dbReference type="Proteomes" id="UP000198284">
    <property type="component" value="Unassembled WGS sequence"/>
</dbReference>
<evidence type="ECO:0000313" key="2">
    <source>
        <dbReference type="EMBL" id="SNS19241.1"/>
    </source>
</evidence>
<dbReference type="InterPro" id="IPR021457">
    <property type="entry name" value="DUF3108"/>
</dbReference>
<proteinExistence type="predicted"/>
<accession>A0A239CHU8</accession>
<dbReference type="PROSITE" id="PS51257">
    <property type="entry name" value="PROKAR_LIPOPROTEIN"/>
    <property type="match status" value="1"/>
</dbReference>
<dbReference type="AlphaFoldDB" id="A0A239CHU8"/>
<reference evidence="2 3" key="1">
    <citation type="submission" date="2017-06" db="EMBL/GenBank/DDBJ databases">
        <authorList>
            <person name="Kim H.J."/>
            <person name="Triplett B.A."/>
        </authorList>
    </citation>
    <scope>NUCLEOTIDE SEQUENCE [LARGE SCALE GENOMIC DNA]</scope>
    <source>
        <strain evidence="2 3">U15</strain>
    </source>
</reference>
<organism evidence="2 3">
    <name type="scientific">Noviherbaspirillum humi</name>
    <dbReference type="NCBI Taxonomy" id="1688639"/>
    <lineage>
        <taxon>Bacteria</taxon>
        <taxon>Pseudomonadati</taxon>
        <taxon>Pseudomonadota</taxon>
        <taxon>Betaproteobacteria</taxon>
        <taxon>Burkholderiales</taxon>
        <taxon>Oxalobacteraceae</taxon>
        <taxon>Noviherbaspirillum</taxon>
    </lineage>
</organism>
<dbReference type="OrthoDB" id="8526020at2"/>
<evidence type="ECO:0008006" key="4">
    <source>
        <dbReference type="Google" id="ProtNLM"/>
    </source>
</evidence>
<dbReference type="RefSeq" id="WP_089397650.1">
    <property type="nucleotide sequence ID" value="NZ_FZOT01000001.1"/>
</dbReference>
<dbReference type="EMBL" id="FZOT01000001">
    <property type="protein sequence ID" value="SNS19241.1"/>
    <property type="molecule type" value="Genomic_DNA"/>
</dbReference>
<feature type="chain" id="PRO_5012624735" description="DUF3108 domain-containing protein" evidence="1">
    <location>
        <begin position="28"/>
        <end position="254"/>
    </location>
</feature>
<evidence type="ECO:0000256" key="1">
    <source>
        <dbReference type="SAM" id="SignalP"/>
    </source>
</evidence>
<protein>
    <recommendedName>
        <fullName evidence="4">DUF3108 domain-containing protein</fullName>
    </recommendedName>
</protein>
<evidence type="ECO:0000313" key="3">
    <source>
        <dbReference type="Proteomes" id="UP000198284"/>
    </source>
</evidence>
<feature type="signal peptide" evidence="1">
    <location>
        <begin position="1"/>
        <end position="27"/>
    </location>
</feature>